<dbReference type="Pfam" id="PF00294">
    <property type="entry name" value="PfkB"/>
    <property type="match status" value="1"/>
</dbReference>
<name>A0A4R8W926_9MICO</name>
<dbReference type="Gene3D" id="3.40.1190.20">
    <property type="match status" value="1"/>
</dbReference>
<dbReference type="SUPFAM" id="SSF53613">
    <property type="entry name" value="Ribokinase-like"/>
    <property type="match status" value="1"/>
</dbReference>
<dbReference type="AlphaFoldDB" id="A0A4R8W926"/>
<keyword evidence="3" id="KW-1185">Reference proteome</keyword>
<dbReference type="GO" id="GO:0016301">
    <property type="term" value="F:kinase activity"/>
    <property type="evidence" value="ECO:0007669"/>
    <property type="project" value="UniProtKB-KW"/>
</dbReference>
<dbReference type="InterPro" id="IPR029056">
    <property type="entry name" value="Ribokinase-like"/>
</dbReference>
<dbReference type="EMBL" id="SOFL01000016">
    <property type="protein sequence ID" value="TFC04094.1"/>
    <property type="molecule type" value="Genomic_DNA"/>
</dbReference>
<comment type="caution">
    <text evidence="2">The sequence shown here is derived from an EMBL/GenBank/DDBJ whole genome shotgun (WGS) entry which is preliminary data.</text>
</comment>
<accession>A0A4R8W926</accession>
<proteinExistence type="predicted"/>
<sequence>MFGAPAAQARSVVTAERSIPGGGLLNVAVGLASLGVETDLIAEVGDDAPGDMVRRHLATSAVRFDLVKEVPATSTARGAIRRWRFDSTKPTGESKSANRNPVRRECCRGKRRCSASSNRPVRCSPNWHESYGDKSLNGGETRAAVLPGSRTSPSLWCPPVSHCGSLFGTHRRDDFVAVLRFPKALDQHIQVASVCSRTDRLTSVGEI</sequence>
<keyword evidence="2" id="KW-0418">Kinase</keyword>
<evidence type="ECO:0000259" key="1">
    <source>
        <dbReference type="Pfam" id="PF00294"/>
    </source>
</evidence>
<organism evidence="2 3">
    <name type="scientific">Cryobacterium adonitolivorans</name>
    <dbReference type="NCBI Taxonomy" id="1259189"/>
    <lineage>
        <taxon>Bacteria</taxon>
        <taxon>Bacillati</taxon>
        <taxon>Actinomycetota</taxon>
        <taxon>Actinomycetes</taxon>
        <taxon>Micrococcales</taxon>
        <taxon>Microbacteriaceae</taxon>
        <taxon>Cryobacterium</taxon>
    </lineage>
</organism>
<dbReference type="Proteomes" id="UP000297907">
    <property type="component" value="Unassembled WGS sequence"/>
</dbReference>
<keyword evidence="2" id="KW-0808">Transferase</keyword>
<evidence type="ECO:0000313" key="3">
    <source>
        <dbReference type="Proteomes" id="UP000297907"/>
    </source>
</evidence>
<dbReference type="InterPro" id="IPR011611">
    <property type="entry name" value="PfkB_dom"/>
</dbReference>
<reference evidence="2 3" key="1">
    <citation type="submission" date="2019-03" db="EMBL/GenBank/DDBJ databases">
        <title>Genomics of glacier-inhabiting Cryobacterium strains.</title>
        <authorList>
            <person name="Liu Q."/>
            <person name="Xin Y.-H."/>
        </authorList>
    </citation>
    <scope>NUCLEOTIDE SEQUENCE [LARGE SCALE GENOMIC DNA]</scope>
    <source>
        <strain evidence="2 3">RHLS22-1</strain>
    </source>
</reference>
<evidence type="ECO:0000313" key="2">
    <source>
        <dbReference type="EMBL" id="TFC04094.1"/>
    </source>
</evidence>
<feature type="domain" description="Carbohydrate kinase PfkB" evidence="1">
    <location>
        <begin position="17"/>
        <end position="76"/>
    </location>
</feature>
<gene>
    <name evidence="2" type="ORF">E3O42_05710</name>
</gene>
<protein>
    <submittedName>
        <fullName evidence="2">Carbohydrate kinase family protein</fullName>
    </submittedName>
</protein>